<dbReference type="Gene3D" id="3.20.20.100">
    <property type="entry name" value="NADP-dependent oxidoreductase domain"/>
    <property type="match status" value="1"/>
</dbReference>
<dbReference type="AlphaFoldDB" id="A0A8J3Z9U0"/>
<evidence type="ECO:0000313" key="3">
    <source>
        <dbReference type="Proteomes" id="UP000612585"/>
    </source>
</evidence>
<proteinExistence type="predicted"/>
<dbReference type="Proteomes" id="UP000612585">
    <property type="component" value="Unassembled WGS sequence"/>
</dbReference>
<organism evidence="2 3">
    <name type="scientific">Virgisporangium aurantiacum</name>
    <dbReference type="NCBI Taxonomy" id="175570"/>
    <lineage>
        <taxon>Bacteria</taxon>
        <taxon>Bacillati</taxon>
        <taxon>Actinomycetota</taxon>
        <taxon>Actinomycetes</taxon>
        <taxon>Micromonosporales</taxon>
        <taxon>Micromonosporaceae</taxon>
        <taxon>Virgisporangium</taxon>
    </lineage>
</organism>
<accession>A0A8J3Z9U0</accession>
<dbReference type="PANTHER" id="PTHR42686:SF1">
    <property type="entry name" value="GH17980P-RELATED"/>
    <property type="match status" value="1"/>
</dbReference>
<reference evidence="2" key="1">
    <citation type="submission" date="2021-01" db="EMBL/GenBank/DDBJ databases">
        <title>Whole genome shotgun sequence of Virgisporangium aurantiacum NBRC 16421.</title>
        <authorList>
            <person name="Komaki H."/>
            <person name="Tamura T."/>
        </authorList>
    </citation>
    <scope>NUCLEOTIDE SEQUENCE</scope>
    <source>
        <strain evidence="2">NBRC 16421</strain>
    </source>
</reference>
<evidence type="ECO:0000313" key="2">
    <source>
        <dbReference type="EMBL" id="GIJ57900.1"/>
    </source>
</evidence>
<dbReference type="SUPFAM" id="SSF51430">
    <property type="entry name" value="NAD(P)-linked oxidoreductase"/>
    <property type="match status" value="1"/>
</dbReference>
<dbReference type="InterPro" id="IPR036812">
    <property type="entry name" value="NAD(P)_OxRdtase_dom_sf"/>
</dbReference>
<dbReference type="RefSeq" id="WP_203997787.1">
    <property type="nucleotide sequence ID" value="NZ_BOPG01000033.1"/>
</dbReference>
<dbReference type="EMBL" id="BOPG01000033">
    <property type="protein sequence ID" value="GIJ57900.1"/>
    <property type="molecule type" value="Genomic_DNA"/>
</dbReference>
<dbReference type="InterPro" id="IPR044477">
    <property type="entry name" value="FDH-like"/>
</dbReference>
<dbReference type="GO" id="GO:0016491">
    <property type="term" value="F:oxidoreductase activity"/>
    <property type="evidence" value="ECO:0007669"/>
    <property type="project" value="InterPro"/>
</dbReference>
<name>A0A8J3Z9U0_9ACTN</name>
<keyword evidence="3" id="KW-1185">Reference proteome</keyword>
<feature type="domain" description="NADP-dependent oxidoreductase" evidence="1">
    <location>
        <begin position="4"/>
        <end position="288"/>
    </location>
</feature>
<dbReference type="CDD" id="cd19162">
    <property type="entry name" value="AKR_FDH"/>
    <property type="match status" value="1"/>
</dbReference>
<dbReference type="InterPro" id="IPR020471">
    <property type="entry name" value="AKR"/>
</dbReference>
<sequence length="311" mass="32511">MTSLGLGCAQLGNLFVEITDEQGRSIVDAAWDAGVRFFDTAPHYGLGLSERRLGAALAGRPRGGYTLCSKVGRVLEPTDAGGMDTDFLVPATHKRVWDFSRDGVRRSIDDSLARLGHDRLDIALIHDAEGHADAAIGTAFPALAELRDAGVVGAIGTGSTNTAYLTRFVRECRPDTVLIAGRYTLLEQPALAELLPACVEAGTKVIIGGVFNSGLLAHDHPRTGLAYEYHAAPADLVARAQAIADVCARHGSTLPAAAIAYAAGHPAVSTVLVGAETPEQVRRNADLFADGPPPELWPALAAAGLIAQVPA</sequence>
<dbReference type="InterPro" id="IPR023210">
    <property type="entry name" value="NADP_OxRdtase_dom"/>
</dbReference>
<gene>
    <name evidence="2" type="ORF">Vau01_054160</name>
</gene>
<dbReference type="Pfam" id="PF00248">
    <property type="entry name" value="Aldo_ket_red"/>
    <property type="match status" value="1"/>
</dbReference>
<protein>
    <submittedName>
        <fullName evidence="2">Oxidoreductase</fullName>
    </submittedName>
</protein>
<dbReference type="PANTHER" id="PTHR42686">
    <property type="entry name" value="GH17980P-RELATED"/>
    <property type="match status" value="1"/>
</dbReference>
<dbReference type="GO" id="GO:0005829">
    <property type="term" value="C:cytosol"/>
    <property type="evidence" value="ECO:0007669"/>
    <property type="project" value="TreeGrafter"/>
</dbReference>
<comment type="caution">
    <text evidence="2">The sequence shown here is derived from an EMBL/GenBank/DDBJ whole genome shotgun (WGS) entry which is preliminary data.</text>
</comment>
<evidence type="ECO:0000259" key="1">
    <source>
        <dbReference type="Pfam" id="PF00248"/>
    </source>
</evidence>